<accession>A0A9Q0UD63</accession>
<dbReference type="GO" id="GO:0016020">
    <property type="term" value="C:membrane"/>
    <property type="evidence" value="ECO:0007669"/>
    <property type="project" value="UniProtKB-SubCell"/>
</dbReference>
<evidence type="ECO:0000256" key="1">
    <source>
        <dbReference type="ARBA" id="ARBA00004370"/>
    </source>
</evidence>
<evidence type="ECO:0000256" key="3">
    <source>
        <dbReference type="ARBA" id="ARBA00022771"/>
    </source>
</evidence>
<proteinExistence type="predicted"/>
<dbReference type="PANTHER" id="PTHR46151">
    <property type="entry name" value="NEP1-INTERACTING PROTEIN-LIKE 2"/>
    <property type="match status" value="1"/>
</dbReference>
<evidence type="ECO:0000313" key="6">
    <source>
        <dbReference type="EMBL" id="KAJ6727894.1"/>
    </source>
</evidence>
<reference evidence="6" key="2">
    <citation type="journal article" date="2023" name="Int. J. Mol. Sci.">
        <title>De Novo Assembly and Annotation of 11 Diverse Shrub Willow (Salix) Genomes Reveals Novel Gene Organization in Sex-Linked Regions.</title>
        <authorList>
            <person name="Hyden B."/>
            <person name="Feng K."/>
            <person name="Yates T.B."/>
            <person name="Jawdy S."/>
            <person name="Cereghino C."/>
            <person name="Smart L.B."/>
            <person name="Muchero W."/>
        </authorList>
    </citation>
    <scope>NUCLEOTIDE SEQUENCE</scope>
    <source>
        <tissue evidence="6">Shoot tip</tissue>
    </source>
</reference>
<dbReference type="AlphaFoldDB" id="A0A9Q0UD63"/>
<keyword evidence="4" id="KW-0862">Zinc</keyword>
<gene>
    <name evidence="6" type="ORF">OIU74_006023</name>
</gene>
<keyword evidence="7" id="KW-1185">Reference proteome</keyword>
<evidence type="ECO:0000256" key="4">
    <source>
        <dbReference type="ARBA" id="ARBA00022833"/>
    </source>
</evidence>
<evidence type="ECO:0000313" key="7">
    <source>
        <dbReference type="Proteomes" id="UP001151752"/>
    </source>
</evidence>
<sequence length="104" mass="10905">MYTSPCKLAILIEFWPELVLNFTGGALVGSIIGAIEGQTTETGFLRGSGVGAITGAVTSVQLLESMIDGEPLSKVAFVAKLVEWQGILGMGWPCITDSLSMPSK</sequence>
<keyword evidence="5" id="KW-0472">Membrane</keyword>
<dbReference type="GO" id="GO:0008270">
    <property type="term" value="F:zinc ion binding"/>
    <property type="evidence" value="ECO:0007669"/>
    <property type="project" value="UniProtKB-KW"/>
</dbReference>
<dbReference type="Proteomes" id="UP001151752">
    <property type="component" value="Chromosome 11"/>
</dbReference>
<evidence type="ECO:0000256" key="5">
    <source>
        <dbReference type="ARBA" id="ARBA00023136"/>
    </source>
</evidence>
<dbReference type="PANTHER" id="PTHR46151:SF12">
    <property type="entry name" value="RING_U-BOX SUPERFAMILY PROTEIN"/>
    <property type="match status" value="1"/>
</dbReference>
<reference evidence="6" key="1">
    <citation type="submission" date="2022-11" db="EMBL/GenBank/DDBJ databases">
        <authorList>
            <person name="Hyden B.L."/>
            <person name="Feng K."/>
            <person name="Yates T."/>
            <person name="Jawdy S."/>
            <person name="Smart L.B."/>
            <person name="Muchero W."/>
        </authorList>
    </citation>
    <scope>NUCLEOTIDE SEQUENCE</scope>
    <source>
        <tissue evidence="6">Shoot tip</tissue>
    </source>
</reference>
<keyword evidence="3" id="KW-0863">Zinc-finger</keyword>
<name>A0A9Q0UD63_9ROSI</name>
<protein>
    <submittedName>
        <fullName evidence="6">RING/U-BOX SUPERFAMILY PROTEIN</fullName>
    </submittedName>
</protein>
<evidence type="ECO:0000256" key="2">
    <source>
        <dbReference type="ARBA" id="ARBA00022723"/>
    </source>
</evidence>
<comment type="subcellular location">
    <subcellularLocation>
        <location evidence="1">Membrane</location>
    </subcellularLocation>
</comment>
<keyword evidence="2" id="KW-0479">Metal-binding</keyword>
<dbReference type="EMBL" id="JAPFFM010000012">
    <property type="protein sequence ID" value="KAJ6727894.1"/>
    <property type="molecule type" value="Genomic_DNA"/>
</dbReference>
<organism evidence="6 7">
    <name type="scientific">Salix koriyanagi</name>
    <dbReference type="NCBI Taxonomy" id="2511006"/>
    <lineage>
        <taxon>Eukaryota</taxon>
        <taxon>Viridiplantae</taxon>
        <taxon>Streptophyta</taxon>
        <taxon>Embryophyta</taxon>
        <taxon>Tracheophyta</taxon>
        <taxon>Spermatophyta</taxon>
        <taxon>Magnoliopsida</taxon>
        <taxon>eudicotyledons</taxon>
        <taxon>Gunneridae</taxon>
        <taxon>Pentapetalae</taxon>
        <taxon>rosids</taxon>
        <taxon>fabids</taxon>
        <taxon>Malpighiales</taxon>
        <taxon>Salicaceae</taxon>
        <taxon>Saliceae</taxon>
        <taxon>Salix</taxon>
    </lineage>
</organism>
<comment type="caution">
    <text evidence="6">The sequence shown here is derived from an EMBL/GenBank/DDBJ whole genome shotgun (WGS) entry which is preliminary data.</text>
</comment>